<feature type="compositionally biased region" description="Basic and acidic residues" evidence="1">
    <location>
        <begin position="143"/>
        <end position="158"/>
    </location>
</feature>
<dbReference type="PANTHER" id="PTHR43991">
    <property type="entry name" value="WD REPEAT PROTEIN (AFU_ORTHOLOGUE AFUA_8G05640)-RELATED"/>
    <property type="match status" value="1"/>
</dbReference>
<evidence type="ECO:0000313" key="2">
    <source>
        <dbReference type="EMBL" id="KAF6000926.1"/>
    </source>
</evidence>
<dbReference type="PANTHER" id="PTHR43991:SF9">
    <property type="entry name" value="DUF2415 DOMAIN-CONTAINING PROTEIN"/>
    <property type="match status" value="1"/>
</dbReference>
<dbReference type="Gene3D" id="2.130.10.10">
    <property type="entry name" value="YVTN repeat-like/Quinoprotein amine dehydrogenase"/>
    <property type="match status" value="1"/>
</dbReference>
<evidence type="ECO:0000313" key="3">
    <source>
        <dbReference type="Proteomes" id="UP000530660"/>
    </source>
</evidence>
<reference evidence="2 3" key="1">
    <citation type="journal article" date="2020" name="J. Phycol.">
        <title>Comparative genome analysis reveals Cyanidiococcus gen. nov., a new extremophilic red algal genus sister to Cyanidioschyzon (Cyanidioschyzonaceae, Rhodophyta).</title>
        <authorList>
            <person name="Liu S.-L."/>
            <person name="Chiang Y.-R."/>
            <person name="Yoon H.S."/>
            <person name="Fu H.-Y."/>
        </authorList>
    </citation>
    <scope>NUCLEOTIDE SEQUENCE [LARGE SCALE GENOMIC DNA]</scope>
    <source>
        <strain evidence="2 3">THAL066</strain>
    </source>
</reference>
<feature type="region of interest" description="Disordered" evidence="1">
    <location>
        <begin position="559"/>
        <end position="581"/>
    </location>
</feature>
<name>A0A7J7ICU1_9RHOD</name>
<evidence type="ECO:0000256" key="1">
    <source>
        <dbReference type="SAM" id="MobiDB-lite"/>
    </source>
</evidence>
<sequence>MTVQRVLQETSPGGVWRSLAENAIEWETAFASQNPYLVYDEPCTIQHWQLRDLLQVPAYPFGTGRYVYFVSEGALCRLDLKHWRLLAQQASTGGTRATSRAASARVASRVRDALESLARERYLFLLRRELRGSQRRASAGEARSTRWPEAHDPSHLWVDDENDNEGGEEAAEPFAAEERAGFVERRSADAADQRAASLGRDNDASADDYELVGADALPLMLPLSGQEAATAFAGTQIDELLRLELEQSARALTHLVRETPVADSRIRLLRLGGLPSVYERPSGAVRPRVAVQRARSRLAATPELSTESLPRSGISHSAAPLNAQMRQRAGASTGLNRFNLPGRYRPIDLGSMEQEASPGPVRKPYRSQRLQKYSFWPTCLSVMEPYVAVGGQSGQLAVGLLTSTESESSQVDDDGFAEAASSEGDSDEEALMSHRLQMEHGRSPRELNNAYRWGRSEYDAVLERSGLWGTVLNRTAGVTDTAHCRTVLCGELNAGVVNNAIVMAPTPADAALAQSWYIDAAACEPPSLSWRRPLPRHLFVCTNDESIKVFDLERVKQRESRAGSNESSSQTTTSHSAVVDQGNRTSVLVPDQVIRCSTNINYAAVSPDAKRLLAVGDSAEVFLFDTRSPSSGGSFYLTASVSGSK</sequence>
<feature type="compositionally biased region" description="Acidic residues" evidence="1">
    <location>
        <begin position="159"/>
        <end position="170"/>
    </location>
</feature>
<dbReference type="SUPFAM" id="SSF50978">
    <property type="entry name" value="WD40 repeat-like"/>
    <property type="match status" value="1"/>
</dbReference>
<dbReference type="InterPro" id="IPR015943">
    <property type="entry name" value="WD40/YVTN_repeat-like_dom_sf"/>
</dbReference>
<dbReference type="Proteomes" id="UP000530660">
    <property type="component" value="Unassembled WGS sequence"/>
</dbReference>
<dbReference type="OrthoDB" id="64353at2759"/>
<feature type="compositionally biased region" description="Polar residues" evidence="1">
    <location>
        <begin position="562"/>
        <end position="581"/>
    </location>
</feature>
<proteinExistence type="predicted"/>
<dbReference type="EMBL" id="VWRR01000017">
    <property type="protein sequence ID" value="KAF6000926.1"/>
    <property type="molecule type" value="Genomic_DNA"/>
</dbReference>
<feature type="region of interest" description="Disordered" evidence="1">
    <location>
        <begin position="404"/>
        <end position="428"/>
    </location>
</feature>
<organism evidence="2 3">
    <name type="scientific">Cyanidiococcus yangmingshanensis</name>
    <dbReference type="NCBI Taxonomy" id="2690220"/>
    <lineage>
        <taxon>Eukaryota</taxon>
        <taxon>Rhodophyta</taxon>
        <taxon>Bangiophyceae</taxon>
        <taxon>Cyanidiales</taxon>
        <taxon>Cyanidiaceae</taxon>
        <taxon>Cyanidiococcus</taxon>
    </lineage>
</organism>
<keyword evidence="3" id="KW-1185">Reference proteome</keyword>
<feature type="region of interest" description="Disordered" evidence="1">
    <location>
        <begin position="137"/>
        <end position="170"/>
    </location>
</feature>
<protein>
    <submittedName>
        <fullName evidence="2">Uncharacterized protein</fullName>
    </submittedName>
</protein>
<accession>A0A7J7ICU1</accession>
<dbReference type="AlphaFoldDB" id="A0A7J7ICU1"/>
<dbReference type="InterPro" id="IPR036322">
    <property type="entry name" value="WD40_repeat_dom_sf"/>
</dbReference>
<gene>
    <name evidence="2" type="ORF">F1559_002986</name>
</gene>
<comment type="caution">
    <text evidence="2">The sequence shown here is derived from an EMBL/GenBank/DDBJ whole genome shotgun (WGS) entry which is preliminary data.</text>
</comment>
<feature type="region of interest" description="Disordered" evidence="1">
    <location>
        <begin position="296"/>
        <end position="317"/>
    </location>
</feature>